<gene>
    <name evidence="5" type="ORF">bsdtw1_02147</name>
</gene>
<evidence type="ECO:0000256" key="1">
    <source>
        <dbReference type="ARBA" id="ARBA00022500"/>
    </source>
</evidence>
<dbReference type="InterPro" id="IPR004089">
    <property type="entry name" value="MCPsignal_dom"/>
</dbReference>
<name>A0A6V8SMF1_9CLOT</name>
<keyword evidence="1" id="KW-0145">Chemotaxis</keyword>
<evidence type="ECO:0000256" key="3">
    <source>
        <dbReference type="PROSITE-ProRule" id="PRU00284"/>
    </source>
</evidence>
<dbReference type="GO" id="GO:0005886">
    <property type="term" value="C:plasma membrane"/>
    <property type="evidence" value="ECO:0007669"/>
    <property type="project" value="TreeGrafter"/>
</dbReference>
<feature type="domain" description="Methyl-accepting transducer" evidence="4">
    <location>
        <begin position="114"/>
        <end position="277"/>
    </location>
</feature>
<evidence type="ECO:0000259" key="4">
    <source>
        <dbReference type="PROSITE" id="PS50111"/>
    </source>
</evidence>
<dbReference type="AlphaFoldDB" id="A0A6V8SMF1"/>
<proteinExistence type="inferred from homology"/>
<comment type="caution">
    <text evidence="5">The sequence shown here is derived from an EMBL/GenBank/DDBJ whole genome shotgun (WGS) entry which is preliminary data.</text>
</comment>
<evidence type="ECO:0000313" key="6">
    <source>
        <dbReference type="Proteomes" id="UP000580568"/>
    </source>
</evidence>
<dbReference type="InterPro" id="IPR029151">
    <property type="entry name" value="Sensor-like_sf"/>
</dbReference>
<organism evidence="5 6">
    <name type="scientific">Clostridium fungisolvens</name>
    <dbReference type="NCBI Taxonomy" id="1604897"/>
    <lineage>
        <taxon>Bacteria</taxon>
        <taxon>Bacillati</taxon>
        <taxon>Bacillota</taxon>
        <taxon>Clostridia</taxon>
        <taxon>Eubacteriales</taxon>
        <taxon>Clostridiaceae</taxon>
        <taxon>Clostridium</taxon>
    </lineage>
</organism>
<dbReference type="EMBL" id="BLZR01000001">
    <property type="protein sequence ID" value="GFP76053.1"/>
    <property type="molecule type" value="Genomic_DNA"/>
</dbReference>
<keyword evidence="3" id="KW-0807">Transducer</keyword>
<accession>A0A6V8SMF1</accession>
<dbReference type="Pfam" id="PF00015">
    <property type="entry name" value="MCPsignal"/>
    <property type="match status" value="1"/>
</dbReference>
<keyword evidence="6" id="KW-1185">Reference proteome</keyword>
<dbReference type="PROSITE" id="PS50111">
    <property type="entry name" value="CHEMOTAXIS_TRANSDUC_2"/>
    <property type="match status" value="1"/>
</dbReference>
<dbReference type="Gene3D" id="1.10.287.950">
    <property type="entry name" value="Methyl-accepting chemotaxis protein"/>
    <property type="match status" value="1"/>
</dbReference>
<dbReference type="PANTHER" id="PTHR43531">
    <property type="entry name" value="PROTEIN ICFG"/>
    <property type="match status" value="1"/>
</dbReference>
<dbReference type="PANTHER" id="PTHR43531:SF11">
    <property type="entry name" value="METHYL-ACCEPTING CHEMOTAXIS PROTEIN 3"/>
    <property type="match status" value="1"/>
</dbReference>
<protein>
    <submittedName>
        <fullName evidence="5">Sensory transducer protein YfmS</fullName>
    </submittedName>
</protein>
<evidence type="ECO:0000313" key="5">
    <source>
        <dbReference type="EMBL" id="GFP76053.1"/>
    </source>
</evidence>
<dbReference type="GO" id="GO:0006935">
    <property type="term" value="P:chemotaxis"/>
    <property type="evidence" value="ECO:0007669"/>
    <property type="project" value="UniProtKB-KW"/>
</dbReference>
<dbReference type="SUPFAM" id="SSF103190">
    <property type="entry name" value="Sensory domain-like"/>
    <property type="match status" value="1"/>
</dbReference>
<sequence>MLKISENEVLEAFNRILPYLMVLFDDEASFAITDEDKYLLIENCSNLHIRGKVGDIIPNGGAIHKAISSGRTVIMDVPKEVYGVPFKSYAIPIKNDNNKVIGSIVVGKSLEKRNKVLSTSEAVAASLEQISASIQSLTEGVQKVVNSNSEILSEVKVAKESTKGTDEILRFVENVSHQTNLLGINAAIEAARAGDLGKGFGVVAQEIRKLSASSSESIKKINGVLTKIEGSVGKISTKVSDTSTIFESQAAAFEEISASIQELSANASVLDQLARKL</sequence>
<comment type="similarity">
    <text evidence="2">Belongs to the methyl-accepting chemotaxis (MCP) protein family.</text>
</comment>
<reference evidence="5 6" key="1">
    <citation type="submission" date="2020-07" db="EMBL/GenBank/DDBJ databases">
        <title>A new beta-1,3-glucan-decomposing anaerobic bacterium isolated from anoxic soil subjected to biological soil disinfestation.</title>
        <authorList>
            <person name="Ueki A."/>
            <person name="Tonouchi A."/>
        </authorList>
    </citation>
    <scope>NUCLEOTIDE SEQUENCE [LARGE SCALE GENOMIC DNA]</scope>
    <source>
        <strain evidence="5 6">TW1</strain>
    </source>
</reference>
<dbReference type="InterPro" id="IPR051310">
    <property type="entry name" value="MCP_chemotaxis"/>
</dbReference>
<dbReference type="SUPFAM" id="SSF58104">
    <property type="entry name" value="Methyl-accepting chemotaxis protein (MCP) signaling domain"/>
    <property type="match status" value="1"/>
</dbReference>
<evidence type="ECO:0000256" key="2">
    <source>
        <dbReference type="ARBA" id="ARBA00029447"/>
    </source>
</evidence>
<dbReference type="SMART" id="SM00283">
    <property type="entry name" value="MA"/>
    <property type="match status" value="1"/>
</dbReference>
<dbReference type="GO" id="GO:0004888">
    <property type="term" value="F:transmembrane signaling receptor activity"/>
    <property type="evidence" value="ECO:0007669"/>
    <property type="project" value="TreeGrafter"/>
</dbReference>
<dbReference type="GO" id="GO:0007165">
    <property type="term" value="P:signal transduction"/>
    <property type="evidence" value="ECO:0007669"/>
    <property type="project" value="UniProtKB-KW"/>
</dbReference>
<dbReference type="Proteomes" id="UP000580568">
    <property type="component" value="Unassembled WGS sequence"/>
</dbReference>
<dbReference type="RefSeq" id="WP_183277510.1">
    <property type="nucleotide sequence ID" value="NZ_BLZR01000001.1"/>
</dbReference>